<dbReference type="AlphaFoldDB" id="A0A8S3XHY6"/>
<sequence length="167" mass="18613">MIKTSYAISLLLAKKKKPFSDGNIIKQSLTIFEQNCNDQKVKAMADSISLSRNTVMRRVEEMSTDIISNTEFVTKCRYFSLALDETCDLTGIAQLAVFVRCIDDNFNIFQDLLDLCQPKTTTTGKDIFIKLKDCVQGKNLNWDKCNSVCTDGTPSMMGKTNGAVALV</sequence>
<gene>
    <name evidence="1" type="ORF">PAPOLLO_LOCUS18572</name>
</gene>
<dbReference type="PANTHER" id="PTHR45913:SF5">
    <property type="entry name" value="GENERAL TRANSCRIPTION FACTOR II-I REPEAT DOMAIN-CONTAINING PROTEIN 2A-LIKE PROTEIN"/>
    <property type="match status" value="1"/>
</dbReference>
<dbReference type="OrthoDB" id="6604388at2759"/>
<dbReference type="EMBL" id="CAJQZP010001176">
    <property type="protein sequence ID" value="CAG5026281.1"/>
    <property type="molecule type" value="Genomic_DNA"/>
</dbReference>
<proteinExistence type="predicted"/>
<protein>
    <submittedName>
        <fullName evidence="1">(apollo) hypothetical protein</fullName>
    </submittedName>
</protein>
<dbReference type="PANTHER" id="PTHR45913">
    <property type="entry name" value="EPM2A-INTERACTING PROTEIN 1"/>
    <property type="match status" value="1"/>
</dbReference>
<dbReference type="Proteomes" id="UP000691718">
    <property type="component" value="Unassembled WGS sequence"/>
</dbReference>
<keyword evidence="2" id="KW-1185">Reference proteome</keyword>
<evidence type="ECO:0000313" key="1">
    <source>
        <dbReference type="EMBL" id="CAG5026281.1"/>
    </source>
</evidence>
<organism evidence="1 2">
    <name type="scientific">Parnassius apollo</name>
    <name type="common">Apollo butterfly</name>
    <name type="synonym">Papilio apollo</name>
    <dbReference type="NCBI Taxonomy" id="110799"/>
    <lineage>
        <taxon>Eukaryota</taxon>
        <taxon>Metazoa</taxon>
        <taxon>Ecdysozoa</taxon>
        <taxon>Arthropoda</taxon>
        <taxon>Hexapoda</taxon>
        <taxon>Insecta</taxon>
        <taxon>Pterygota</taxon>
        <taxon>Neoptera</taxon>
        <taxon>Endopterygota</taxon>
        <taxon>Lepidoptera</taxon>
        <taxon>Glossata</taxon>
        <taxon>Ditrysia</taxon>
        <taxon>Papilionoidea</taxon>
        <taxon>Papilionidae</taxon>
        <taxon>Parnassiinae</taxon>
        <taxon>Parnassini</taxon>
        <taxon>Parnassius</taxon>
        <taxon>Parnassius</taxon>
    </lineage>
</organism>
<name>A0A8S3XHY6_PARAO</name>
<comment type="caution">
    <text evidence="1">The sequence shown here is derived from an EMBL/GenBank/DDBJ whole genome shotgun (WGS) entry which is preliminary data.</text>
</comment>
<evidence type="ECO:0000313" key="2">
    <source>
        <dbReference type="Proteomes" id="UP000691718"/>
    </source>
</evidence>
<reference evidence="1" key="1">
    <citation type="submission" date="2021-04" db="EMBL/GenBank/DDBJ databases">
        <authorList>
            <person name="Tunstrom K."/>
        </authorList>
    </citation>
    <scope>NUCLEOTIDE SEQUENCE</scope>
</reference>
<accession>A0A8S3XHY6</accession>